<protein>
    <recommendedName>
        <fullName evidence="3">F-box domain-containing protein</fullName>
    </recommendedName>
</protein>
<dbReference type="Proteomes" id="UP000546213">
    <property type="component" value="Unassembled WGS sequence"/>
</dbReference>
<organism evidence="1 2">
    <name type="scientific">Fusarium pseudocircinatum</name>
    <dbReference type="NCBI Taxonomy" id="56676"/>
    <lineage>
        <taxon>Eukaryota</taxon>
        <taxon>Fungi</taxon>
        <taxon>Dikarya</taxon>
        <taxon>Ascomycota</taxon>
        <taxon>Pezizomycotina</taxon>
        <taxon>Sordariomycetes</taxon>
        <taxon>Hypocreomycetidae</taxon>
        <taxon>Hypocreales</taxon>
        <taxon>Nectriaceae</taxon>
        <taxon>Fusarium</taxon>
        <taxon>Fusarium fujikuroi species complex</taxon>
    </lineage>
</organism>
<reference evidence="1 2" key="1">
    <citation type="submission" date="2020-05" db="EMBL/GenBank/DDBJ databases">
        <title>Identification and distribution of gene clusters putatively required for synthesis of sphingolipid metabolism inhibitors in phylogenetically diverse species of the filamentous fungus Fusarium.</title>
        <authorList>
            <person name="Kim H.-S."/>
            <person name="Busman M."/>
            <person name="Brown D.W."/>
            <person name="Divon H."/>
            <person name="Uhlig S."/>
            <person name="Proctor R.H."/>
        </authorList>
    </citation>
    <scope>NUCLEOTIDE SEQUENCE [LARGE SCALE GENOMIC DNA]</scope>
    <source>
        <strain evidence="1 2">NRRL 36939</strain>
    </source>
</reference>
<evidence type="ECO:0008006" key="3">
    <source>
        <dbReference type="Google" id="ProtNLM"/>
    </source>
</evidence>
<evidence type="ECO:0000313" key="1">
    <source>
        <dbReference type="EMBL" id="KAF5602013.1"/>
    </source>
</evidence>
<sequence>MEPEHAAAMQNSLVTPASLSALEKMPAEIILMVGAEVGLSDFMAATLVSKRLRSVLLPQRFRQLTFSGSLKRLAHDMRSFLSGEFKNLMMTIISTLKPVTIRFEPYSRTEKSTDLHLSTDRIAVISEFISKLSSVNLISFNNQIKDDIDFTEAFRSTPKWNGPKAVIFCGRRNLQMFSALINQFAPYTVKAVQLPRQTANKHPLALKSAFPLLKGLMADVSALKSRSRTLACMSSNILQRIDQRFPHLEALILYQVDIVACLSASLRICQGLHLLNPNEYVERLITQLKSMPRLRRFAFTIERESLRLEYDCQLFDRLASSSREDESGDPMQATPELNQWPYWLPTYAQQDLWWSELITRILKAVPQLKELCIVHSPLEYHQGTKTEGIVTVRQEEIAFLDKSSQFPYVLVDID</sequence>
<dbReference type="EMBL" id="JAAOAS010000043">
    <property type="protein sequence ID" value="KAF5602013.1"/>
    <property type="molecule type" value="Genomic_DNA"/>
</dbReference>
<comment type="caution">
    <text evidence="1">The sequence shown here is derived from an EMBL/GenBank/DDBJ whole genome shotgun (WGS) entry which is preliminary data.</text>
</comment>
<proteinExistence type="predicted"/>
<dbReference type="OrthoDB" id="5097462at2759"/>
<gene>
    <name evidence="1" type="ORF">FPCIR_2090</name>
</gene>
<evidence type="ECO:0000313" key="2">
    <source>
        <dbReference type="Proteomes" id="UP000546213"/>
    </source>
</evidence>
<accession>A0A8H5UXP6</accession>
<name>A0A8H5UXP6_9HYPO</name>
<dbReference type="AlphaFoldDB" id="A0A8H5UXP6"/>
<keyword evidence="2" id="KW-1185">Reference proteome</keyword>